<dbReference type="PROSITE" id="PS51406">
    <property type="entry name" value="FIBRINOGEN_C_2"/>
    <property type="match status" value="1"/>
</dbReference>
<dbReference type="InterPro" id="IPR014716">
    <property type="entry name" value="Fibrinogen_a/b/g_C_1"/>
</dbReference>
<dbReference type="Proteomes" id="UP001152795">
    <property type="component" value="Unassembled WGS sequence"/>
</dbReference>
<dbReference type="InterPro" id="IPR020837">
    <property type="entry name" value="Fibrinogen_CS"/>
</dbReference>
<proteinExistence type="predicted"/>
<gene>
    <name evidence="1" type="ORF">PACLA_8A008622</name>
</gene>
<feature type="non-terminal residue" evidence="1">
    <location>
        <position position="1"/>
    </location>
</feature>
<dbReference type="CDD" id="cd00087">
    <property type="entry name" value="FReD"/>
    <property type="match status" value="1"/>
</dbReference>
<dbReference type="PANTHER" id="PTHR19143">
    <property type="entry name" value="FIBRINOGEN/TENASCIN/ANGIOPOEITIN"/>
    <property type="match status" value="1"/>
</dbReference>
<protein>
    <submittedName>
        <fullName evidence="1">Uncharacterized protein</fullName>
    </submittedName>
</protein>
<dbReference type="PROSITE" id="PS00514">
    <property type="entry name" value="FIBRINOGEN_C_1"/>
    <property type="match status" value="1"/>
</dbReference>
<name>A0A7D9EPW7_PARCT</name>
<dbReference type="OrthoDB" id="6272435at2759"/>
<dbReference type="AlphaFoldDB" id="A0A7D9EPW7"/>
<dbReference type="NCBIfam" id="NF040941">
    <property type="entry name" value="GGGWT_bact"/>
    <property type="match status" value="1"/>
</dbReference>
<accession>A0A7D9EPW7</accession>
<dbReference type="Pfam" id="PF00147">
    <property type="entry name" value="Fibrinogen_C"/>
    <property type="match status" value="1"/>
</dbReference>
<dbReference type="SUPFAM" id="SSF56496">
    <property type="entry name" value="Fibrinogen C-terminal domain-like"/>
    <property type="match status" value="1"/>
</dbReference>
<evidence type="ECO:0000313" key="1">
    <source>
        <dbReference type="EMBL" id="CAB4015063.1"/>
    </source>
</evidence>
<dbReference type="InterPro" id="IPR002181">
    <property type="entry name" value="Fibrinogen_a/b/g_C_dom"/>
</dbReference>
<comment type="caution">
    <text evidence="1">The sequence shown here is derived from an EMBL/GenBank/DDBJ whole genome shotgun (WGS) entry which is preliminary data.</text>
</comment>
<dbReference type="GO" id="GO:0005615">
    <property type="term" value="C:extracellular space"/>
    <property type="evidence" value="ECO:0007669"/>
    <property type="project" value="TreeGrafter"/>
</dbReference>
<dbReference type="InterPro" id="IPR036056">
    <property type="entry name" value="Fibrinogen-like_C"/>
</dbReference>
<evidence type="ECO:0000313" key="2">
    <source>
        <dbReference type="Proteomes" id="UP001152795"/>
    </source>
</evidence>
<dbReference type="Gene3D" id="3.90.215.10">
    <property type="entry name" value="Gamma Fibrinogen, chain A, domain 1"/>
    <property type="match status" value="1"/>
</dbReference>
<dbReference type="EMBL" id="CACRXK020008562">
    <property type="protein sequence ID" value="CAB4015063.1"/>
    <property type="molecule type" value="Genomic_DNA"/>
</dbReference>
<sequence length="287" mass="32759">RTELFRNGFRQGIETLHARPLRQASIELKHCASSKTSKKFGRLRSLCPLMTGKLPKFPNLLAIDTQCYENMMGEGKDCADIYKNGKTESGLYQIDPDGKGTFNVFCDMTTSGGGWTVFQRRLDGSVGFYRRWKDYKHGFGYLNGEFWLGLDKINRITSASHSKLRVDMEDTSGNTKYAEYDSFAIASEQQQYRLSFGTFNGTAGDSLSYQKGMAFSTYDSDNDENGSNCAREYKGAWWYKRCHHSNLNGLYLYGTHKSYADGVNWYHFKGHYYSLKSTSMKIRPSAF</sequence>
<dbReference type="InterPro" id="IPR050373">
    <property type="entry name" value="Fibrinogen_C-term_domain"/>
</dbReference>
<dbReference type="FunFam" id="3.90.215.10:FF:000001">
    <property type="entry name" value="Tenascin isoform 1"/>
    <property type="match status" value="1"/>
</dbReference>
<organism evidence="1 2">
    <name type="scientific">Paramuricea clavata</name>
    <name type="common">Red gorgonian</name>
    <name type="synonym">Violescent sea-whip</name>
    <dbReference type="NCBI Taxonomy" id="317549"/>
    <lineage>
        <taxon>Eukaryota</taxon>
        <taxon>Metazoa</taxon>
        <taxon>Cnidaria</taxon>
        <taxon>Anthozoa</taxon>
        <taxon>Octocorallia</taxon>
        <taxon>Malacalcyonacea</taxon>
        <taxon>Plexauridae</taxon>
        <taxon>Paramuricea</taxon>
    </lineage>
</organism>
<reference evidence="1" key="1">
    <citation type="submission" date="2020-04" db="EMBL/GenBank/DDBJ databases">
        <authorList>
            <person name="Alioto T."/>
            <person name="Alioto T."/>
            <person name="Gomez Garrido J."/>
        </authorList>
    </citation>
    <scope>NUCLEOTIDE SEQUENCE</scope>
    <source>
        <strain evidence="1">A484AB</strain>
    </source>
</reference>
<keyword evidence="2" id="KW-1185">Reference proteome</keyword>
<dbReference type="SMART" id="SM00186">
    <property type="entry name" value="FBG"/>
    <property type="match status" value="1"/>
</dbReference>